<accession>A0A1Y1S1H7</accession>
<dbReference type="PANTHER" id="PTHR32120">
    <property type="entry name" value="SMALL RIBOSOMAL SUBUNIT BIOGENESIS GTPASE RSGA"/>
    <property type="match status" value="1"/>
</dbReference>
<dbReference type="PANTHER" id="PTHR32120:SF11">
    <property type="entry name" value="SMALL RIBOSOMAL SUBUNIT BIOGENESIS GTPASE RSGA 1, MITOCHONDRIAL-RELATED"/>
    <property type="match status" value="1"/>
</dbReference>
<dbReference type="Gene3D" id="2.40.50.140">
    <property type="entry name" value="Nucleic acid-binding proteins"/>
    <property type="match status" value="1"/>
</dbReference>
<evidence type="ECO:0000313" key="7">
    <source>
        <dbReference type="Proteomes" id="UP000192343"/>
    </source>
</evidence>
<comment type="similarity">
    <text evidence="3">Belongs to the TRAFAC class YlqF/YawG GTPase family. RsgA subfamily.</text>
</comment>
<dbReference type="EMBL" id="MWQY01000003">
    <property type="protein sequence ID" value="ORC37359.1"/>
    <property type="molecule type" value="Genomic_DNA"/>
</dbReference>
<feature type="binding site" evidence="3">
    <location>
        <position position="269"/>
    </location>
    <ligand>
        <name>Zn(2+)</name>
        <dbReference type="ChEBI" id="CHEBI:29105"/>
    </ligand>
</feature>
<keyword evidence="3" id="KW-0694">RNA-binding</keyword>
<evidence type="ECO:0000256" key="2">
    <source>
        <dbReference type="ARBA" id="ARBA00023134"/>
    </source>
</evidence>
<dbReference type="GO" id="GO:0046872">
    <property type="term" value="F:metal ion binding"/>
    <property type="evidence" value="ECO:0007669"/>
    <property type="project" value="UniProtKB-KW"/>
</dbReference>
<dbReference type="STRING" id="1963862.B4O97_03975"/>
<dbReference type="SUPFAM" id="SSF52540">
    <property type="entry name" value="P-loop containing nucleoside triphosphate hydrolases"/>
    <property type="match status" value="1"/>
</dbReference>
<feature type="binding site" evidence="3">
    <location>
        <position position="271"/>
    </location>
    <ligand>
        <name>Zn(2+)</name>
        <dbReference type="ChEBI" id="CHEBI:29105"/>
    </ligand>
</feature>
<dbReference type="HAMAP" id="MF_01820">
    <property type="entry name" value="GTPase_RsgA"/>
    <property type="match status" value="1"/>
</dbReference>
<keyword evidence="7" id="KW-1185">Reference proteome</keyword>
<comment type="subunit">
    <text evidence="3">Monomer. Associates with 30S ribosomal subunit, binds 16S rRNA.</text>
</comment>
<dbReference type="InterPro" id="IPR030378">
    <property type="entry name" value="G_CP_dom"/>
</dbReference>
<dbReference type="CDD" id="cd01854">
    <property type="entry name" value="YjeQ_EngC"/>
    <property type="match status" value="1"/>
</dbReference>
<evidence type="ECO:0000256" key="1">
    <source>
        <dbReference type="ARBA" id="ARBA00022741"/>
    </source>
</evidence>
<dbReference type="PROSITE" id="PS51721">
    <property type="entry name" value="G_CP"/>
    <property type="match status" value="1"/>
</dbReference>
<dbReference type="RefSeq" id="WP_083048555.1">
    <property type="nucleotide sequence ID" value="NZ_MWQY01000003.1"/>
</dbReference>
<evidence type="ECO:0000259" key="4">
    <source>
        <dbReference type="PROSITE" id="PS50936"/>
    </source>
</evidence>
<feature type="binding site" evidence="3">
    <location>
        <position position="264"/>
    </location>
    <ligand>
        <name>Zn(2+)</name>
        <dbReference type="ChEBI" id="CHEBI:29105"/>
    </ligand>
</feature>
<evidence type="ECO:0000313" key="6">
    <source>
        <dbReference type="EMBL" id="ORC37359.1"/>
    </source>
</evidence>
<dbReference type="SUPFAM" id="SSF50249">
    <property type="entry name" value="Nucleic acid-binding proteins"/>
    <property type="match status" value="1"/>
</dbReference>
<keyword evidence="3" id="KW-0378">Hydrolase</keyword>
<evidence type="ECO:0000259" key="5">
    <source>
        <dbReference type="PROSITE" id="PS51721"/>
    </source>
</evidence>
<keyword evidence="2 3" id="KW-0342">GTP-binding</keyword>
<dbReference type="PROSITE" id="PS50936">
    <property type="entry name" value="ENGC_GTPASE"/>
    <property type="match status" value="1"/>
</dbReference>
<organism evidence="6 7">
    <name type="scientific">Marispirochaeta aestuarii</name>
    <dbReference type="NCBI Taxonomy" id="1963862"/>
    <lineage>
        <taxon>Bacteria</taxon>
        <taxon>Pseudomonadati</taxon>
        <taxon>Spirochaetota</taxon>
        <taxon>Spirochaetia</taxon>
        <taxon>Spirochaetales</taxon>
        <taxon>Spirochaetaceae</taxon>
        <taxon>Marispirochaeta</taxon>
    </lineage>
</organism>
<dbReference type="InterPro" id="IPR027417">
    <property type="entry name" value="P-loop_NTPase"/>
</dbReference>
<dbReference type="Pfam" id="PF03193">
    <property type="entry name" value="RsgA_GTPase"/>
    <property type="match status" value="1"/>
</dbReference>
<dbReference type="InterPro" id="IPR010914">
    <property type="entry name" value="RsgA_GTPase_dom"/>
</dbReference>
<keyword evidence="3" id="KW-0963">Cytoplasm</keyword>
<proteinExistence type="inferred from homology"/>
<dbReference type="AlphaFoldDB" id="A0A1Y1S1H7"/>
<comment type="subcellular location">
    <subcellularLocation>
        <location evidence="3">Cytoplasm</location>
    </subcellularLocation>
</comment>
<feature type="domain" description="CP-type G" evidence="5">
    <location>
        <begin position="79"/>
        <end position="240"/>
    </location>
</feature>
<dbReference type="GO" id="GO:0005737">
    <property type="term" value="C:cytoplasm"/>
    <property type="evidence" value="ECO:0007669"/>
    <property type="project" value="UniProtKB-SubCell"/>
</dbReference>
<dbReference type="InterPro" id="IPR004881">
    <property type="entry name" value="Ribosome_biogen_GTPase_RsgA"/>
</dbReference>
<feature type="binding site" evidence="3">
    <location>
        <begin position="131"/>
        <end position="134"/>
    </location>
    <ligand>
        <name>GTP</name>
        <dbReference type="ChEBI" id="CHEBI:37565"/>
    </ligand>
</feature>
<feature type="binding site" evidence="3">
    <location>
        <position position="277"/>
    </location>
    <ligand>
        <name>Zn(2+)</name>
        <dbReference type="ChEBI" id="CHEBI:29105"/>
    </ligand>
</feature>
<dbReference type="Gene3D" id="1.10.40.50">
    <property type="entry name" value="Probable gtpase engc, domain 3"/>
    <property type="match status" value="1"/>
</dbReference>
<comment type="caution">
    <text evidence="6">The sequence shown here is derived from an EMBL/GenBank/DDBJ whole genome shotgun (WGS) entry which is preliminary data.</text>
</comment>
<gene>
    <name evidence="3" type="primary">rsgA</name>
    <name evidence="6" type="ORF">B4O97_03975</name>
</gene>
<dbReference type="GO" id="GO:0042274">
    <property type="term" value="P:ribosomal small subunit biogenesis"/>
    <property type="evidence" value="ECO:0007669"/>
    <property type="project" value="UniProtKB-UniRule"/>
</dbReference>
<keyword evidence="1 3" id="KW-0547">Nucleotide-binding</keyword>
<dbReference type="GO" id="GO:0005525">
    <property type="term" value="F:GTP binding"/>
    <property type="evidence" value="ECO:0007669"/>
    <property type="project" value="UniProtKB-UniRule"/>
</dbReference>
<protein>
    <recommendedName>
        <fullName evidence="3">Small ribosomal subunit biogenesis GTPase RsgA</fullName>
        <ecNumber evidence="3">3.6.1.-</ecNumber>
    </recommendedName>
</protein>
<dbReference type="Proteomes" id="UP000192343">
    <property type="component" value="Unassembled WGS sequence"/>
</dbReference>
<comment type="cofactor">
    <cofactor evidence="3">
        <name>Zn(2+)</name>
        <dbReference type="ChEBI" id="CHEBI:29105"/>
    </cofactor>
    <text evidence="3">Binds 1 zinc ion per subunit.</text>
</comment>
<sequence>MPLGRVASGINNIYTLFSEENGREREISCRIKGKKLKEDLGRYNPIAVGDWVEFEEDPRHEGSGMIVSRRERKNVFARLNRKRGTMQTIAANMDLLVCLSSPESPPFRPRFIDRVLVAAAIGDMPVMILVNKMDQKMDSAMTGRLEIYRSLGWDVRFCSAASGEGVDELVESLRGMDVAFVGQSGVGKSTLLNRIVPGADLAVGEITKKYNRGSHTTCFALMLKGDFPGRLVDTPGIREIDIAGILPLDLGHYFPDFQPFLEDCAFSPCYHDHEPRCAVRDAVEEGRIHPDRYESYLRILEQLQGNEPEYVRERGKN</sequence>
<dbReference type="EC" id="3.6.1.-" evidence="3"/>
<dbReference type="NCBIfam" id="TIGR00157">
    <property type="entry name" value="ribosome small subunit-dependent GTPase A"/>
    <property type="match status" value="1"/>
</dbReference>
<feature type="binding site" evidence="3">
    <location>
        <begin position="182"/>
        <end position="190"/>
    </location>
    <ligand>
        <name>GTP</name>
        <dbReference type="ChEBI" id="CHEBI:37565"/>
    </ligand>
</feature>
<dbReference type="GO" id="GO:0019843">
    <property type="term" value="F:rRNA binding"/>
    <property type="evidence" value="ECO:0007669"/>
    <property type="project" value="UniProtKB-KW"/>
</dbReference>
<dbReference type="OrthoDB" id="9809485at2"/>
<comment type="function">
    <text evidence="3">One of several proteins that assist in the late maturation steps of the functional core of the 30S ribosomal subunit. Helps release RbfA from mature subunits. May play a role in the assembly of ribosomal proteins into the subunit. Circularly permuted GTPase that catalyzes slow GTP hydrolysis, GTPase activity is stimulated by the 30S ribosomal subunit.</text>
</comment>
<dbReference type="GO" id="GO:0003924">
    <property type="term" value="F:GTPase activity"/>
    <property type="evidence" value="ECO:0007669"/>
    <property type="project" value="UniProtKB-UniRule"/>
</dbReference>
<dbReference type="InterPro" id="IPR012340">
    <property type="entry name" value="NA-bd_OB-fold"/>
</dbReference>
<evidence type="ECO:0000256" key="3">
    <source>
        <dbReference type="HAMAP-Rule" id="MF_01820"/>
    </source>
</evidence>
<keyword evidence="3" id="KW-0862">Zinc</keyword>
<keyword evidence="3" id="KW-0699">rRNA-binding</keyword>
<dbReference type="Gene3D" id="3.40.50.300">
    <property type="entry name" value="P-loop containing nucleotide triphosphate hydrolases"/>
    <property type="match status" value="1"/>
</dbReference>
<keyword evidence="3" id="KW-0690">Ribosome biogenesis</keyword>
<reference evidence="6 7" key="1">
    <citation type="submission" date="2017-03" db="EMBL/GenBank/DDBJ databases">
        <title>Draft Genome sequence of Marispirochaeta sp. strain JC444.</title>
        <authorList>
            <person name="Shivani Y."/>
            <person name="Subhash Y."/>
            <person name="Sasikala C."/>
            <person name="Ramana C."/>
        </authorList>
    </citation>
    <scope>NUCLEOTIDE SEQUENCE [LARGE SCALE GENOMIC DNA]</scope>
    <source>
        <strain evidence="6 7">JC444</strain>
    </source>
</reference>
<keyword evidence="3" id="KW-0479">Metal-binding</keyword>
<name>A0A1Y1S1H7_9SPIO</name>
<feature type="domain" description="EngC GTPase" evidence="4">
    <location>
        <begin position="91"/>
        <end position="238"/>
    </location>
</feature>